<keyword evidence="4" id="KW-0732">Signal</keyword>
<evidence type="ECO:0000256" key="3">
    <source>
        <dbReference type="ARBA" id="ARBA00023315"/>
    </source>
</evidence>
<evidence type="ECO:0000313" key="6">
    <source>
        <dbReference type="EMBL" id="WKA11772.1"/>
    </source>
</evidence>
<evidence type="ECO:0000313" key="7">
    <source>
        <dbReference type="Proteomes" id="UP001227230"/>
    </source>
</evidence>
<dbReference type="InterPro" id="IPR016039">
    <property type="entry name" value="Thiolase-like"/>
</dbReference>
<dbReference type="EMBL" id="CP126665">
    <property type="protein sequence ID" value="WKA11772.1"/>
    <property type="molecule type" value="Genomic_DNA"/>
</dbReference>
<comment type="similarity">
    <text evidence="1">Belongs to the thiolase-like superfamily. Thiolase family.</text>
</comment>
<proteinExistence type="inferred from homology"/>
<evidence type="ECO:0000259" key="5">
    <source>
        <dbReference type="Pfam" id="PF02803"/>
    </source>
</evidence>
<keyword evidence="2" id="KW-0808">Transferase</keyword>
<evidence type="ECO:0000256" key="1">
    <source>
        <dbReference type="ARBA" id="ARBA00010982"/>
    </source>
</evidence>
<dbReference type="Gene3D" id="3.40.47.10">
    <property type="match status" value="1"/>
</dbReference>
<evidence type="ECO:0000256" key="2">
    <source>
        <dbReference type="ARBA" id="ARBA00022679"/>
    </source>
</evidence>
<keyword evidence="7" id="KW-1185">Reference proteome</keyword>
<dbReference type="SUPFAM" id="SSF53901">
    <property type="entry name" value="Thiolase-like"/>
    <property type="match status" value="1"/>
</dbReference>
<sequence length="139" mass="15021">MAKRLSFLLHLVLYYGSFYLTRIHTTNSCFHLIGLKFKTIDGAATLVLGSGKKADMVMLLRHLSCLQITTTPALAIPKAISNAGLKASQIDYYEINEAFAVVALANQKLLGLDPLADSSSIVGCGLGFKSPEDLEAFQV</sequence>
<dbReference type="Pfam" id="PF02803">
    <property type="entry name" value="Thiolase_C"/>
    <property type="match status" value="1"/>
</dbReference>
<feature type="chain" id="PRO_5045898292" description="Thiolase C-terminal domain-containing protein" evidence="4">
    <location>
        <begin position="29"/>
        <end position="139"/>
    </location>
</feature>
<dbReference type="PANTHER" id="PTHR18919">
    <property type="entry name" value="ACETYL-COA C-ACYLTRANSFERASE"/>
    <property type="match status" value="1"/>
</dbReference>
<dbReference type="Proteomes" id="UP001227230">
    <property type="component" value="Chromosome 18"/>
</dbReference>
<keyword evidence="3" id="KW-0012">Acyltransferase</keyword>
<organism evidence="6 7">
    <name type="scientific">Vitis vinifera</name>
    <name type="common">Grape</name>
    <dbReference type="NCBI Taxonomy" id="29760"/>
    <lineage>
        <taxon>Eukaryota</taxon>
        <taxon>Viridiplantae</taxon>
        <taxon>Streptophyta</taxon>
        <taxon>Embryophyta</taxon>
        <taxon>Tracheophyta</taxon>
        <taxon>Spermatophyta</taxon>
        <taxon>Magnoliopsida</taxon>
        <taxon>eudicotyledons</taxon>
        <taxon>Gunneridae</taxon>
        <taxon>Pentapetalae</taxon>
        <taxon>rosids</taxon>
        <taxon>Vitales</taxon>
        <taxon>Vitaceae</taxon>
        <taxon>Viteae</taxon>
        <taxon>Vitis</taxon>
    </lineage>
</organism>
<dbReference type="InterPro" id="IPR020617">
    <property type="entry name" value="Thiolase_C"/>
</dbReference>
<name>A0ABY9DWQ2_VITVI</name>
<evidence type="ECO:0000256" key="4">
    <source>
        <dbReference type="SAM" id="SignalP"/>
    </source>
</evidence>
<protein>
    <recommendedName>
        <fullName evidence="5">Thiolase C-terminal domain-containing protein</fullName>
    </recommendedName>
</protein>
<feature type="signal peptide" evidence="4">
    <location>
        <begin position="1"/>
        <end position="28"/>
    </location>
</feature>
<dbReference type="PANTHER" id="PTHR18919:SF161">
    <property type="entry name" value="ACETYL-COA ACETYLTRANSFERASE 2"/>
    <property type="match status" value="1"/>
</dbReference>
<feature type="domain" description="Thiolase C-terminal" evidence="5">
    <location>
        <begin position="67"/>
        <end position="114"/>
    </location>
</feature>
<accession>A0ABY9DWQ2</accession>
<gene>
    <name evidence="6" type="ORF">VitviT2T_029241</name>
</gene>
<reference evidence="6 7" key="1">
    <citation type="journal article" date="2023" name="Hortic Res">
        <title>The complete reference genome for grapevine (Vitis vinifera L.) genetics and breeding.</title>
        <authorList>
            <person name="Shi X."/>
            <person name="Cao S."/>
            <person name="Wang X."/>
            <person name="Huang S."/>
            <person name="Wang Y."/>
            <person name="Liu Z."/>
            <person name="Liu W."/>
            <person name="Leng X."/>
            <person name="Peng Y."/>
            <person name="Wang N."/>
            <person name="Wang Y."/>
            <person name="Ma Z."/>
            <person name="Xu X."/>
            <person name="Zhang F."/>
            <person name="Xue H."/>
            <person name="Zhong H."/>
            <person name="Wang Y."/>
            <person name="Zhang K."/>
            <person name="Velt A."/>
            <person name="Avia K."/>
            <person name="Holtgrawe D."/>
            <person name="Grimplet J."/>
            <person name="Matus J.T."/>
            <person name="Ware D."/>
            <person name="Wu X."/>
            <person name="Wang H."/>
            <person name="Liu C."/>
            <person name="Fang Y."/>
            <person name="Rustenholz C."/>
            <person name="Cheng Z."/>
            <person name="Xiao H."/>
            <person name="Zhou Y."/>
        </authorList>
    </citation>
    <scope>NUCLEOTIDE SEQUENCE [LARGE SCALE GENOMIC DNA]</scope>
    <source>
        <strain evidence="7">cv. Pinot noir / PN40024</strain>
        <tissue evidence="6">Leaf</tissue>
    </source>
</reference>